<name>A0ABW6LC02_9ACTN</name>
<feature type="transmembrane region" description="Helical" evidence="2">
    <location>
        <begin position="35"/>
        <end position="57"/>
    </location>
</feature>
<dbReference type="RefSeq" id="WP_358278937.1">
    <property type="nucleotide sequence ID" value="NZ_JBEYGJ010000003.1"/>
</dbReference>
<keyword evidence="2" id="KW-1133">Transmembrane helix</keyword>
<keyword evidence="2" id="KW-0812">Transmembrane</keyword>
<feature type="region of interest" description="Disordered" evidence="1">
    <location>
        <begin position="1"/>
        <end position="34"/>
    </location>
</feature>
<accession>A0ABW6LC02</accession>
<dbReference type="Proteomes" id="UP001601288">
    <property type="component" value="Unassembled WGS sequence"/>
</dbReference>
<feature type="region of interest" description="Disordered" evidence="1">
    <location>
        <begin position="54"/>
        <end position="96"/>
    </location>
</feature>
<gene>
    <name evidence="3" type="ORF">ACFYM3_15415</name>
</gene>
<dbReference type="EMBL" id="JBIAFP010000008">
    <property type="protein sequence ID" value="MFE9225992.1"/>
    <property type="molecule type" value="Genomic_DNA"/>
</dbReference>
<keyword evidence="4" id="KW-1185">Reference proteome</keyword>
<sequence>MSQQYPQQPTQPHPPQPGYGAPAPQPPRKRGVGKIAGLGCAGILALFVAAAVATGGGGDDSGDTSNKDKAVAAADGKRGGDSAEKAGAAEEKPQAEQFRDCVAENGTATEKAAVEHVTKVTGADKRNDILDAAEVFTDFSGGLMGPHQGEGKLIASAFTSCYESENGLVTVYDKDGELLANANY</sequence>
<proteinExistence type="predicted"/>
<comment type="caution">
    <text evidence="3">The sequence shown here is derived from an EMBL/GenBank/DDBJ whole genome shotgun (WGS) entry which is preliminary data.</text>
</comment>
<evidence type="ECO:0000256" key="2">
    <source>
        <dbReference type="SAM" id="Phobius"/>
    </source>
</evidence>
<organism evidence="3 4">
    <name type="scientific">Streptomyces massasporeus</name>
    <dbReference type="NCBI Taxonomy" id="67324"/>
    <lineage>
        <taxon>Bacteria</taxon>
        <taxon>Bacillati</taxon>
        <taxon>Actinomycetota</taxon>
        <taxon>Actinomycetes</taxon>
        <taxon>Kitasatosporales</taxon>
        <taxon>Streptomycetaceae</taxon>
        <taxon>Streptomyces</taxon>
    </lineage>
</organism>
<evidence type="ECO:0000256" key="1">
    <source>
        <dbReference type="SAM" id="MobiDB-lite"/>
    </source>
</evidence>
<evidence type="ECO:0000313" key="4">
    <source>
        <dbReference type="Proteomes" id="UP001601288"/>
    </source>
</evidence>
<protein>
    <submittedName>
        <fullName evidence="3">Uncharacterized protein</fullName>
    </submittedName>
</protein>
<feature type="compositionally biased region" description="Basic and acidic residues" evidence="1">
    <location>
        <begin position="65"/>
        <end position="96"/>
    </location>
</feature>
<keyword evidence="2" id="KW-0472">Membrane</keyword>
<reference evidence="3 4" key="1">
    <citation type="submission" date="2024-10" db="EMBL/GenBank/DDBJ databases">
        <title>The Natural Products Discovery Center: Release of the First 8490 Sequenced Strains for Exploring Actinobacteria Biosynthetic Diversity.</title>
        <authorList>
            <person name="Kalkreuter E."/>
            <person name="Kautsar S.A."/>
            <person name="Yang D."/>
            <person name="Bader C.D."/>
            <person name="Teijaro C.N."/>
            <person name="Fluegel L."/>
            <person name="Davis C.M."/>
            <person name="Simpson J.R."/>
            <person name="Lauterbach L."/>
            <person name="Steele A.D."/>
            <person name="Gui C."/>
            <person name="Meng S."/>
            <person name="Li G."/>
            <person name="Viehrig K."/>
            <person name="Ye F."/>
            <person name="Su P."/>
            <person name="Kiefer A.F."/>
            <person name="Nichols A."/>
            <person name="Cepeda A.J."/>
            <person name="Yan W."/>
            <person name="Fan B."/>
            <person name="Jiang Y."/>
            <person name="Adhikari A."/>
            <person name="Zheng C.-J."/>
            <person name="Schuster L."/>
            <person name="Cowan T.M."/>
            <person name="Smanski M.J."/>
            <person name="Chevrette M.G."/>
            <person name="De Carvalho L.P.S."/>
            <person name="Shen B."/>
        </authorList>
    </citation>
    <scope>NUCLEOTIDE SEQUENCE [LARGE SCALE GENOMIC DNA]</scope>
    <source>
        <strain evidence="3 4">NPDC007066</strain>
    </source>
</reference>
<evidence type="ECO:0000313" key="3">
    <source>
        <dbReference type="EMBL" id="MFE9225992.1"/>
    </source>
</evidence>